<comment type="caution">
    <text evidence="3">The sequence shown here is derived from an EMBL/GenBank/DDBJ whole genome shotgun (WGS) entry which is preliminary data.</text>
</comment>
<dbReference type="EMBL" id="JBHSON010000011">
    <property type="protein sequence ID" value="MFC5746008.1"/>
    <property type="molecule type" value="Genomic_DNA"/>
</dbReference>
<proteinExistence type="predicted"/>
<feature type="domain" description="Outer membrane channel protein CpnT-like N-terminal" evidence="2">
    <location>
        <begin position="15"/>
        <end position="135"/>
    </location>
</feature>
<evidence type="ECO:0000313" key="3">
    <source>
        <dbReference type="EMBL" id="MFC5746008.1"/>
    </source>
</evidence>
<keyword evidence="1" id="KW-0812">Transmembrane</keyword>
<gene>
    <name evidence="3" type="ORF">ACFPZN_10345</name>
</gene>
<name>A0ABW0ZU41_9ACTN</name>
<evidence type="ECO:0000259" key="2">
    <source>
        <dbReference type="Pfam" id="PF25547"/>
    </source>
</evidence>
<accession>A0ABW0ZU41</accession>
<evidence type="ECO:0000313" key="4">
    <source>
        <dbReference type="Proteomes" id="UP001596074"/>
    </source>
</evidence>
<evidence type="ECO:0000256" key="1">
    <source>
        <dbReference type="SAM" id="Phobius"/>
    </source>
</evidence>
<keyword evidence="4" id="KW-1185">Reference proteome</keyword>
<organism evidence="3 4">
    <name type="scientific">Actinomadura rugatobispora</name>
    <dbReference type="NCBI Taxonomy" id="1994"/>
    <lineage>
        <taxon>Bacteria</taxon>
        <taxon>Bacillati</taxon>
        <taxon>Actinomycetota</taxon>
        <taxon>Actinomycetes</taxon>
        <taxon>Streptosporangiales</taxon>
        <taxon>Thermomonosporaceae</taxon>
        <taxon>Actinomadura</taxon>
    </lineage>
</organism>
<protein>
    <recommendedName>
        <fullName evidence="2">Outer membrane channel protein CpnT-like N-terminal domain-containing protein</fullName>
    </recommendedName>
</protein>
<dbReference type="RefSeq" id="WP_378281686.1">
    <property type="nucleotide sequence ID" value="NZ_JBHSON010000011.1"/>
</dbReference>
<dbReference type="Proteomes" id="UP001596074">
    <property type="component" value="Unassembled WGS sequence"/>
</dbReference>
<reference evidence="4" key="1">
    <citation type="journal article" date="2019" name="Int. J. Syst. Evol. Microbiol.">
        <title>The Global Catalogue of Microorganisms (GCM) 10K type strain sequencing project: providing services to taxonomists for standard genome sequencing and annotation.</title>
        <authorList>
            <consortium name="The Broad Institute Genomics Platform"/>
            <consortium name="The Broad Institute Genome Sequencing Center for Infectious Disease"/>
            <person name="Wu L."/>
            <person name="Ma J."/>
        </authorList>
    </citation>
    <scope>NUCLEOTIDE SEQUENCE [LARGE SCALE GENOMIC DNA]</scope>
    <source>
        <strain evidence="4">KCTC 42087</strain>
    </source>
</reference>
<dbReference type="Pfam" id="PF25547">
    <property type="entry name" value="WXG100_2"/>
    <property type="match status" value="1"/>
</dbReference>
<feature type="transmembrane region" description="Helical" evidence="1">
    <location>
        <begin position="86"/>
        <end position="105"/>
    </location>
</feature>
<keyword evidence="1" id="KW-0472">Membrane</keyword>
<keyword evidence="1" id="KW-1133">Transmembrane helix</keyword>
<dbReference type="InterPro" id="IPR057746">
    <property type="entry name" value="CpnT-like_N"/>
</dbReference>
<sequence length="162" mass="16858">MTLPGELTGLLSMLGYDWPESDEEALFRMGGDWVGFAGNLGVPVGEAETQAAQIWTGNMGEGIDAFRTAFTQEDAPVPALKDAGTAGAIIGAALMVCGAIVLALKINVIIQLIMLAIQIAQAIATAAVTFGASLLQIPLFKIISGIIIDQLINLTLQAIFNG</sequence>